<dbReference type="OrthoDB" id="283914at2759"/>
<reference evidence="2 3" key="1">
    <citation type="journal article" date="2006" name="Nature">
        <title>Global trends of whole-genome duplications revealed by the ciliate Paramecium tetraurelia.</title>
        <authorList>
            <consortium name="Genoscope"/>
            <person name="Aury J.-M."/>
            <person name="Jaillon O."/>
            <person name="Duret L."/>
            <person name="Noel B."/>
            <person name="Jubin C."/>
            <person name="Porcel B.M."/>
            <person name="Segurens B."/>
            <person name="Daubin V."/>
            <person name="Anthouard V."/>
            <person name="Aiach N."/>
            <person name="Arnaiz O."/>
            <person name="Billaut A."/>
            <person name="Beisson J."/>
            <person name="Blanc I."/>
            <person name="Bouhouche K."/>
            <person name="Camara F."/>
            <person name="Duharcourt S."/>
            <person name="Guigo R."/>
            <person name="Gogendeau D."/>
            <person name="Katinka M."/>
            <person name="Keller A.-M."/>
            <person name="Kissmehl R."/>
            <person name="Klotz C."/>
            <person name="Koll F."/>
            <person name="Le Moue A."/>
            <person name="Lepere C."/>
            <person name="Malinsky S."/>
            <person name="Nowacki M."/>
            <person name="Nowak J.K."/>
            <person name="Plattner H."/>
            <person name="Poulain J."/>
            <person name="Ruiz F."/>
            <person name="Serrano V."/>
            <person name="Zagulski M."/>
            <person name="Dessen P."/>
            <person name="Betermier M."/>
            <person name="Weissenbach J."/>
            <person name="Scarpelli C."/>
            <person name="Schachter V."/>
            <person name="Sperling L."/>
            <person name="Meyer E."/>
            <person name="Cohen J."/>
            <person name="Wincker P."/>
        </authorList>
    </citation>
    <scope>NUCLEOTIDE SEQUENCE [LARGE SCALE GENOMIC DNA]</scope>
    <source>
        <strain evidence="2 3">Stock d4-2</strain>
    </source>
</reference>
<dbReference type="AlphaFoldDB" id="A0E2Q4"/>
<name>A0E2Q4_PARTE</name>
<dbReference type="OMA" id="WEDNECK"/>
<keyword evidence="1" id="KW-0732">Signal</keyword>
<dbReference type="RefSeq" id="XP_001456968.1">
    <property type="nucleotide sequence ID" value="XM_001456931.1"/>
</dbReference>
<accession>A0E2Q4</accession>
<feature type="chain" id="PRO_5002624494" evidence="1">
    <location>
        <begin position="18"/>
        <end position="292"/>
    </location>
</feature>
<evidence type="ECO:0000313" key="2">
    <source>
        <dbReference type="EMBL" id="CAK89571.1"/>
    </source>
</evidence>
<gene>
    <name evidence="2" type="ORF">GSPATT00022743001</name>
</gene>
<organism evidence="2 3">
    <name type="scientific">Paramecium tetraurelia</name>
    <dbReference type="NCBI Taxonomy" id="5888"/>
    <lineage>
        <taxon>Eukaryota</taxon>
        <taxon>Sar</taxon>
        <taxon>Alveolata</taxon>
        <taxon>Ciliophora</taxon>
        <taxon>Intramacronucleata</taxon>
        <taxon>Oligohymenophorea</taxon>
        <taxon>Peniculida</taxon>
        <taxon>Parameciidae</taxon>
        <taxon>Paramecium</taxon>
    </lineage>
</organism>
<dbReference type="KEGG" id="ptm:GSPATT00022743001"/>
<feature type="signal peptide" evidence="1">
    <location>
        <begin position="1"/>
        <end position="17"/>
    </location>
</feature>
<evidence type="ECO:0000256" key="1">
    <source>
        <dbReference type="SAM" id="SignalP"/>
    </source>
</evidence>
<dbReference type="InParanoid" id="A0E2Q4"/>
<dbReference type="HOGENOM" id="CLU_954605_0_0_1"/>
<dbReference type="Proteomes" id="UP000000600">
    <property type="component" value="Unassembled WGS sequence"/>
</dbReference>
<proteinExistence type="predicted"/>
<dbReference type="GeneID" id="5042753"/>
<sequence>MLPLLFWVLYFLYTSIAKKCQCNDIYFEDLCRDARGCYFETKSGKCEETNCLERTRDDCSYFAGNLRCFFNITGGYCKELTGCEQLQEIVEVDSNEENCSEIECRWDYQQKICVSEADQRLCQDYDVEFCVGAIQVVGIKTSECVLNGENADSCIALENCEDITYNHSCNQLYCKWEDNECKTKKCSDYSLHECPSVNKLTQQQCYPSHLGCVEFFCSEFAVELYCQNHPRCFWSQHLNSCHQQTCDKGTYATQCLSFSYVVDNAECRWDGASCHQCYQITLVLYLIIYIFY</sequence>
<evidence type="ECO:0000313" key="3">
    <source>
        <dbReference type="Proteomes" id="UP000000600"/>
    </source>
</evidence>
<keyword evidence="3" id="KW-1185">Reference proteome</keyword>
<protein>
    <submittedName>
        <fullName evidence="2">Uncharacterized protein</fullName>
    </submittedName>
</protein>
<dbReference type="EMBL" id="CT868655">
    <property type="protein sequence ID" value="CAK89571.1"/>
    <property type="molecule type" value="Genomic_DNA"/>
</dbReference>